<dbReference type="CDD" id="cd00009">
    <property type="entry name" value="AAA"/>
    <property type="match status" value="1"/>
</dbReference>
<dbReference type="SMART" id="SM00448">
    <property type="entry name" value="REC"/>
    <property type="match status" value="1"/>
</dbReference>
<proteinExistence type="predicted"/>
<keyword evidence="4" id="KW-0902">Two-component regulatory system</keyword>
<dbReference type="InterPro" id="IPR058031">
    <property type="entry name" value="AAA_lid_NorR"/>
</dbReference>
<dbReference type="SUPFAM" id="SSF46689">
    <property type="entry name" value="Homeodomain-like"/>
    <property type="match status" value="1"/>
</dbReference>
<dbReference type="SMART" id="SM00382">
    <property type="entry name" value="AAA"/>
    <property type="match status" value="1"/>
</dbReference>
<protein>
    <submittedName>
        <fullName evidence="11">Sigma-54 dependent DNA-binding response regulator</fullName>
    </submittedName>
</protein>
<dbReference type="InterPro" id="IPR002197">
    <property type="entry name" value="HTH_Fis"/>
</dbReference>
<dbReference type="InterPro" id="IPR025944">
    <property type="entry name" value="Sigma_54_int_dom_CS"/>
</dbReference>
<evidence type="ECO:0000313" key="11">
    <source>
        <dbReference type="EMBL" id="CCK75386.1"/>
    </source>
</evidence>
<dbReference type="InterPro" id="IPR002078">
    <property type="entry name" value="Sigma_54_int"/>
</dbReference>
<keyword evidence="5" id="KW-0805">Transcription regulation</keyword>
<dbReference type="SUPFAM" id="SSF52540">
    <property type="entry name" value="P-loop containing nucleoside triphosphate hydrolases"/>
    <property type="match status" value="1"/>
</dbReference>
<dbReference type="PATRIC" id="fig|698738.3.peg.1256"/>
<dbReference type="FunFam" id="3.40.50.300:FF:000006">
    <property type="entry name" value="DNA-binding transcriptional regulator NtrC"/>
    <property type="match status" value="1"/>
</dbReference>
<evidence type="ECO:0000256" key="8">
    <source>
        <dbReference type="PROSITE-ProRule" id="PRU00169"/>
    </source>
</evidence>
<evidence type="ECO:0000256" key="1">
    <source>
        <dbReference type="ARBA" id="ARBA00022553"/>
    </source>
</evidence>
<dbReference type="InterPro" id="IPR009057">
    <property type="entry name" value="Homeodomain-like_sf"/>
</dbReference>
<dbReference type="Pfam" id="PF00072">
    <property type="entry name" value="Response_reg"/>
    <property type="match status" value="1"/>
</dbReference>
<dbReference type="PROSITE" id="PS50110">
    <property type="entry name" value="RESPONSE_REGULATORY"/>
    <property type="match status" value="1"/>
</dbReference>
<dbReference type="PANTHER" id="PTHR32071:SF21">
    <property type="entry name" value="TRANSCRIPTIONAL REGULATORY PROTEIN FLGR"/>
    <property type="match status" value="1"/>
</dbReference>
<dbReference type="Pfam" id="PF02954">
    <property type="entry name" value="HTH_8"/>
    <property type="match status" value="1"/>
</dbReference>
<keyword evidence="12" id="KW-1185">Reference proteome</keyword>
<keyword evidence="3" id="KW-0067">ATP-binding</keyword>
<keyword evidence="2" id="KW-0547">Nucleotide-binding</keyword>
<dbReference type="InterPro" id="IPR025943">
    <property type="entry name" value="Sigma_54_int_dom_ATP-bd_2"/>
</dbReference>
<dbReference type="HOGENOM" id="CLU_000445_0_0_6"/>
<feature type="modified residue" description="4-aspartylphosphate" evidence="8">
    <location>
        <position position="51"/>
    </location>
</feature>
<dbReference type="EMBL" id="FO203512">
    <property type="protein sequence ID" value="CCK75386.1"/>
    <property type="molecule type" value="Genomic_DNA"/>
</dbReference>
<evidence type="ECO:0000259" key="10">
    <source>
        <dbReference type="PROSITE" id="PS50110"/>
    </source>
</evidence>
<dbReference type="STRING" id="698738.OLEAN_C12100"/>
<dbReference type="PROSITE" id="PS00676">
    <property type="entry name" value="SIGMA54_INTERACT_2"/>
    <property type="match status" value="1"/>
</dbReference>
<dbReference type="InterPro" id="IPR003593">
    <property type="entry name" value="AAA+_ATPase"/>
</dbReference>
<dbReference type="InterPro" id="IPR011006">
    <property type="entry name" value="CheY-like_superfamily"/>
</dbReference>
<dbReference type="GO" id="GO:0043565">
    <property type="term" value="F:sequence-specific DNA binding"/>
    <property type="evidence" value="ECO:0007669"/>
    <property type="project" value="InterPro"/>
</dbReference>
<keyword evidence="1 8" id="KW-0597">Phosphoprotein</keyword>
<dbReference type="Gene3D" id="1.10.8.60">
    <property type="match status" value="1"/>
</dbReference>
<keyword evidence="7" id="KW-0804">Transcription</keyword>
<dbReference type="InterPro" id="IPR027417">
    <property type="entry name" value="P-loop_NTPase"/>
</dbReference>
<dbReference type="OrthoDB" id="9804019at2"/>
<dbReference type="Gene3D" id="3.40.50.2300">
    <property type="match status" value="1"/>
</dbReference>
<dbReference type="Pfam" id="PF25601">
    <property type="entry name" value="AAA_lid_14"/>
    <property type="match status" value="1"/>
</dbReference>
<dbReference type="AlphaFoldDB" id="R4YL40"/>
<reference evidence="11 12" key="1">
    <citation type="journal article" date="2013" name="Nat. Commun.">
        <title>Genome sequence and functional genomic analysis of the oil-degrading bacterium Oleispira antarctica.</title>
        <authorList>
            <person name="Kube M."/>
            <person name="Chernikova T.N."/>
            <person name="Al-Ramahi Y."/>
            <person name="Beloqui A."/>
            <person name="Lopez-Cortez N."/>
            <person name="Guazzaroni M.E."/>
            <person name="Heipieper H.J."/>
            <person name="Klages S."/>
            <person name="Kotsyurbenko O.R."/>
            <person name="Langer I."/>
            <person name="Nechitaylo T.Y."/>
            <person name="Lunsdorf H."/>
            <person name="Fernandez M."/>
            <person name="Juarez S."/>
            <person name="Ciordia S."/>
            <person name="Singer A."/>
            <person name="Kagan O."/>
            <person name="Egorova O."/>
            <person name="Petit P.A."/>
            <person name="Stogios P."/>
            <person name="Kim Y."/>
            <person name="Tchigvintsev A."/>
            <person name="Flick R."/>
            <person name="Denaro R."/>
            <person name="Genovese M."/>
            <person name="Albar J.P."/>
            <person name="Reva O.N."/>
            <person name="Martinez-Gomariz M."/>
            <person name="Tran H."/>
            <person name="Ferrer M."/>
            <person name="Savchenko A."/>
            <person name="Yakunin A.F."/>
            <person name="Yakimov M.M."/>
            <person name="Golyshina O.V."/>
            <person name="Reinhardt R."/>
            <person name="Golyshin P.N."/>
        </authorList>
    </citation>
    <scope>NUCLEOTIDE SEQUENCE [LARGE SCALE GENOMIC DNA]</scope>
</reference>
<dbReference type="Proteomes" id="UP000032749">
    <property type="component" value="Chromosome"/>
</dbReference>
<dbReference type="GO" id="GO:0006355">
    <property type="term" value="P:regulation of DNA-templated transcription"/>
    <property type="evidence" value="ECO:0007669"/>
    <property type="project" value="InterPro"/>
</dbReference>
<name>R4YL40_OLEAN</name>
<dbReference type="PROSITE" id="PS00675">
    <property type="entry name" value="SIGMA54_INTERACT_1"/>
    <property type="match status" value="1"/>
</dbReference>
<accession>R4YL40</accession>
<dbReference type="GO" id="GO:0000160">
    <property type="term" value="P:phosphorelay signal transduction system"/>
    <property type="evidence" value="ECO:0007669"/>
    <property type="project" value="UniProtKB-KW"/>
</dbReference>
<evidence type="ECO:0000256" key="5">
    <source>
        <dbReference type="ARBA" id="ARBA00023015"/>
    </source>
</evidence>
<dbReference type="GO" id="GO:0005524">
    <property type="term" value="F:ATP binding"/>
    <property type="evidence" value="ECO:0007669"/>
    <property type="project" value="UniProtKB-KW"/>
</dbReference>
<evidence type="ECO:0000259" key="9">
    <source>
        <dbReference type="PROSITE" id="PS50045"/>
    </source>
</evidence>
<dbReference type="Gene3D" id="3.40.50.300">
    <property type="entry name" value="P-loop containing nucleotide triphosphate hydrolases"/>
    <property type="match status" value="1"/>
</dbReference>
<feature type="domain" description="Response regulatory" evidence="10">
    <location>
        <begin position="2"/>
        <end position="116"/>
    </location>
</feature>
<evidence type="ECO:0000313" key="12">
    <source>
        <dbReference type="Proteomes" id="UP000032749"/>
    </source>
</evidence>
<dbReference type="InterPro" id="IPR001789">
    <property type="entry name" value="Sig_transdc_resp-reg_receiver"/>
</dbReference>
<dbReference type="InterPro" id="IPR025662">
    <property type="entry name" value="Sigma_54_int_dom_ATP-bd_1"/>
</dbReference>
<keyword evidence="6 11" id="KW-0238">DNA-binding</keyword>
<evidence type="ECO:0000256" key="4">
    <source>
        <dbReference type="ARBA" id="ARBA00023012"/>
    </source>
</evidence>
<dbReference type="PANTHER" id="PTHR32071">
    <property type="entry name" value="TRANSCRIPTIONAL REGULATORY PROTEIN"/>
    <property type="match status" value="1"/>
</dbReference>
<evidence type="ECO:0000256" key="7">
    <source>
        <dbReference type="ARBA" id="ARBA00023163"/>
    </source>
</evidence>
<dbReference type="KEGG" id="oai:OLEAN_C12100"/>
<gene>
    <name evidence="11" type="primary">fleR</name>
    <name evidence="11" type="ORF">OLEAN_C12100</name>
</gene>
<dbReference type="Pfam" id="PF00158">
    <property type="entry name" value="Sigma54_activat"/>
    <property type="match status" value="1"/>
</dbReference>
<evidence type="ECO:0000256" key="3">
    <source>
        <dbReference type="ARBA" id="ARBA00022840"/>
    </source>
</evidence>
<dbReference type="PROSITE" id="PS50045">
    <property type="entry name" value="SIGMA54_INTERACT_4"/>
    <property type="match status" value="1"/>
</dbReference>
<dbReference type="SUPFAM" id="SSF52172">
    <property type="entry name" value="CheY-like"/>
    <property type="match status" value="1"/>
</dbReference>
<evidence type="ECO:0000256" key="6">
    <source>
        <dbReference type="ARBA" id="ARBA00023125"/>
    </source>
</evidence>
<sequence>MKILVVEDDPNLREAIVDSLMLKGHQVHEVCNGVEAVKVIAQSSLDIVLSDINMPQMDGLQLLAQVKKHQPWLPMILMTAYGDVGQAVKAMQLGANDYLMKPFEVQELLSVMNKYQPTSVVVEEDKPIAESAVSKNLFKIAEKVAATDSTVLISGESGTGKEVLARYIHQYSQRIGQPFIAINCAAIPENMLEAMLFGYEKGAFTGAYAATPGKFEQANGGTLLLDEITEMDISLQAKLLRVLQEQQVERLGGKKVIDLDVRIIATTNRDLADYVADGHFREDLYYRLSVFPLNWMPLRERVDDIKPLTQLLLQKHAGKMKKPVPNLNSEAQKKLLSHPWPGNVRELDNTVQRALILQQGFEITADDLVLTPVPKNRRFDVQEVTENPTINVSGSEGSESSVESALVNTLGNTLGSALGSDLKQREIELIVQALNEEPSRKEAAERLGISPRTLRYKVAKLREEGIDIEAQLV</sequence>
<dbReference type="PROSITE" id="PS00688">
    <property type="entry name" value="SIGMA54_INTERACT_3"/>
    <property type="match status" value="1"/>
</dbReference>
<dbReference type="Gene3D" id="1.10.10.60">
    <property type="entry name" value="Homeodomain-like"/>
    <property type="match status" value="1"/>
</dbReference>
<dbReference type="FunFam" id="3.40.50.2300:FF:000018">
    <property type="entry name" value="DNA-binding transcriptional regulator NtrC"/>
    <property type="match status" value="1"/>
</dbReference>
<evidence type="ECO:0000256" key="2">
    <source>
        <dbReference type="ARBA" id="ARBA00022741"/>
    </source>
</evidence>
<feature type="domain" description="Sigma-54 factor interaction" evidence="9">
    <location>
        <begin position="127"/>
        <end position="356"/>
    </location>
</feature>
<organism evidence="11 12">
    <name type="scientific">Oleispira antarctica RB-8</name>
    <dbReference type="NCBI Taxonomy" id="698738"/>
    <lineage>
        <taxon>Bacteria</taxon>
        <taxon>Pseudomonadati</taxon>
        <taxon>Pseudomonadota</taxon>
        <taxon>Gammaproteobacteria</taxon>
        <taxon>Oceanospirillales</taxon>
        <taxon>Oceanospirillaceae</taxon>
        <taxon>Oleispira</taxon>
    </lineage>
</organism>